<organism evidence="1 2">
    <name type="scientific">Pacificibacter marinus</name>
    <dbReference type="NCBI Taxonomy" id="658057"/>
    <lineage>
        <taxon>Bacteria</taxon>
        <taxon>Pseudomonadati</taxon>
        <taxon>Pseudomonadota</taxon>
        <taxon>Alphaproteobacteria</taxon>
        <taxon>Rhodobacterales</taxon>
        <taxon>Roseobacteraceae</taxon>
        <taxon>Pacificibacter</taxon>
    </lineage>
</organism>
<sequence length="105" mass="11856">MFNFLLDLITEKGRGIHAYSAVAKAAFERTLSEPEHAAAFYFLATSAENFVEMHERQPLSSKALEQNFEAFRADIQALEASLNDSIEKRLSVLNEVVKAHVERTQ</sequence>
<protein>
    <submittedName>
        <fullName evidence="1">Uncharacterized protein</fullName>
    </submittedName>
</protein>
<dbReference type="AlphaFoldDB" id="A0A1Y5R861"/>
<dbReference type="Proteomes" id="UP000193307">
    <property type="component" value="Unassembled WGS sequence"/>
</dbReference>
<dbReference type="EMBL" id="FWFW01000001">
    <property type="protein sequence ID" value="SLN11382.1"/>
    <property type="molecule type" value="Genomic_DNA"/>
</dbReference>
<reference evidence="1 2" key="1">
    <citation type="submission" date="2017-03" db="EMBL/GenBank/DDBJ databases">
        <authorList>
            <person name="Afonso C.L."/>
            <person name="Miller P.J."/>
            <person name="Scott M.A."/>
            <person name="Spackman E."/>
            <person name="Goraichik I."/>
            <person name="Dimitrov K.M."/>
            <person name="Suarez D.L."/>
            <person name="Swayne D.E."/>
        </authorList>
    </citation>
    <scope>NUCLEOTIDE SEQUENCE [LARGE SCALE GENOMIC DNA]</scope>
    <source>
        <strain evidence="1 2">CECT 7971</strain>
    </source>
</reference>
<proteinExistence type="predicted"/>
<dbReference type="STRING" id="658057.SAMN04488032_101589"/>
<gene>
    <name evidence="1" type="ORF">PAM7971_00058</name>
</gene>
<accession>A0A1Y5R861</accession>
<dbReference type="OrthoDB" id="7864931at2"/>
<dbReference type="RefSeq" id="WP_085847001.1">
    <property type="nucleotide sequence ID" value="NZ_FNZV01000001.1"/>
</dbReference>
<evidence type="ECO:0000313" key="2">
    <source>
        <dbReference type="Proteomes" id="UP000193307"/>
    </source>
</evidence>
<name>A0A1Y5R861_9RHOB</name>
<evidence type="ECO:0000313" key="1">
    <source>
        <dbReference type="EMBL" id="SLN11382.1"/>
    </source>
</evidence>
<keyword evidence="2" id="KW-1185">Reference proteome</keyword>